<dbReference type="PANTHER" id="PTHR30429">
    <property type="entry name" value="D-METHIONINE-BINDING LIPOPROTEIN METQ"/>
    <property type="match status" value="1"/>
</dbReference>
<dbReference type="Gene3D" id="3.40.190.10">
    <property type="entry name" value="Periplasmic binding protein-like II"/>
    <property type="match status" value="2"/>
</dbReference>
<accession>A0A174TRS1</accession>
<gene>
    <name evidence="7" type="ORF">ERS852411_03997</name>
</gene>
<keyword evidence="5" id="KW-0564">Palmitate</keyword>
<organism evidence="7 8">
    <name type="scientific">Flavonifractor plautii</name>
    <name type="common">Fusobacterium plautii</name>
    <dbReference type="NCBI Taxonomy" id="292800"/>
    <lineage>
        <taxon>Bacteria</taxon>
        <taxon>Bacillati</taxon>
        <taxon>Bacillota</taxon>
        <taxon>Clostridia</taxon>
        <taxon>Eubacteriales</taxon>
        <taxon>Oscillospiraceae</taxon>
        <taxon>Flavonifractor</taxon>
    </lineage>
</organism>
<sequence>MGASPAPHAEILAVVKELLAEEGINLEIVEFTDYIQPNTAVENGSIDANYFQHITYLNNFNAENGTHLVSVADVHYEPFGIYAGKTASLEELQDGAQIGVPNDPTNGGRALLLLQEQGLITLKEDVGLEPTKLDIAENPHNYEIVEMEAAQLPRSLGSLDIAVINGNYAIQADLKVADALAIESAEGTAGTAYVNVLAVKEGRESDPAIQALAKALCSDEVKAFIDETYAGAVQAVF</sequence>
<name>A0A174TRS1_FLAPL</name>
<dbReference type="EMBL" id="CYZT01000697">
    <property type="protein sequence ID" value="CUQ12522.1"/>
    <property type="molecule type" value="Genomic_DNA"/>
</dbReference>
<dbReference type="PIRSF" id="PIRSF002854">
    <property type="entry name" value="MetQ"/>
    <property type="match status" value="1"/>
</dbReference>
<evidence type="ECO:0000256" key="6">
    <source>
        <dbReference type="ARBA" id="ARBA00023288"/>
    </source>
</evidence>
<evidence type="ECO:0000256" key="5">
    <source>
        <dbReference type="ARBA" id="ARBA00023139"/>
    </source>
</evidence>
<evidence type="ECO:0000256" key="2">
    <source>
        <dbReference type="ARBA" id="ARBA00008973"/>
    </source>
</evidence>
<dbReference type="GO" id="GO:0016020">
    <property type="term" value="C:membrane"/>
    <property type="evidence" value="ECO:0007669"/>
    <property type="project" value="UniProtKB-SubCell"/>
</dbReference>
<dbReference type="SUPFAM" id="SSF53850">
    <property type="entry name" value="Periplasmic binding protein-like II"/>
    <property type="match status" value="1"/>
</dbReference>
<evidence type="ECO:0000313" key="8">
    <source>
        <dbReference type="Proteomes" id="UP000095746"/>
    </source>
</evidence>
<keyword evidence="4" id="KW-0472">Membrane</keyword>
<evidence type="ECO:0000313" key="7">
    <source>
        <dbReference type="EMBL" id="CUQ12522.1"/>
    </source>
</evidence>
<keyword evidence="6" id="KW-0449">Lipoprotein</keyword>
<evidence type="ECO:0000256" key="4">
    <source>
        <dbReference type="ARBA" id="ARBA00023136"/>
    </source>
</evidence>
<evidence type="ECO:0000256" key="1">
    <source>
        <dbReference type="ARBA" id="ARBA00004635"/>
    </source>
</evidence>
<dbReference type="Proteomes" id="UP000095746">
    <property type="component" value="Unassembled WGS sequence"/>
</dbReference>
<protein>
    <submittedName>
        <fullName evidence="7">29 kDa protein</fullName>
    </submittedName>
</protein>
<dbReference type="InterPro" id="IPR004872">
    <property type="entry name" value="Lipoprotein_NlpA"/>
</dbReference>
<evidence type="ECO:0000256" key="3">
    <source>
        <dbReference type="ARBA" id="ARBA00022729"/>
    </source>
</evidence>
<comment type="subcellular location">
    <subcellularLocation>
        <location evidence="1">Membrane</location>
        <topology evidence="1">Lipid-anchor</topology>
    </subcellularLocation>
</comment>
<dbReference type="CDD" id="cd13597">
    <property type="entry name" value="PBP2_lipoprotein_Tp32"/>
    <property type="match status" value="1"/>
</dbReference>
<dbReference type="Pfam" id="PF03180">
    <property type="entry name" value="Lipoprotein_9"/>
    <property type="match status" value="1"/>
</dbReference>
<comment type="similarity">
    <text evidence="2">Belongs to the NlpA lipoprotein family.</text>
</comment>
<keyword evidence="3" id="KW-0732">Signal</keyword>
<reference evidence="7 8" key="1">
    <citation type="submission" date="2015-09" db="EMBL/GenBank/DDBJ databases">
        <authorList>
            <consortium name="Pathogen Informatics"/>
        </authorList>
    </citation>
    <scope>NUCLEOTIDE SEQUENCE [LARGE SCALE GENOMIC DNA]</scope>
    <source>
        <strain evidence="7 8">2789STDY5608854</strain>
    </source>
</reference>
<dbReference type="PANTHER" id="PTHR30429:SF0">
    <property type="entry name" value="METHIONINE-BINDING LIPOPROTEIN METQ"/>
    <property type="match status" value="1"/>
</dbReference>
<proteinExistence type="inferred from homology"/>
<dbReference type="AlphaFoldDB" id="A0A174TRS1"/>